<accession>A0ABY9CH71</accession>
<sequence length="137" mass="14980">MLACLGRCAAVAAMKRGVDSISSRRRVVVPSGAFSTASHGKTICSVHGQLVSSGRYLLVRPWAGLVASLRTFSSQGLAVAYPLLGMWSWVDRPIWETREVLFRRAGQGLIICRRSLGSYAELGYRYLILFPQSISSS</sequence>
<keyword evidence="2" id="KW-1185">Reference proteome</keyword>
<evidence type="ECO:0000313" key="1">
    <source>
        <dbReference type="EMBL" id="WJZ94669.1"/>
    </source>
</evidence>
<protein>
    <submittedName>
        <fullName evidence="1">Uncharacterized protein</fullName>
    </submittedName>
</protein>
<reference evidence="1 2" key="1">
    <citation type="journal article" date="2023" name="Hortic Res">
        <title>The complete reference genome for grapevine (Vitis vinifera L.) genetics and breeding.</title>
        <authorList>
            <person name="Shi X."/>
            <person name="Cao S."/>
            <person name="Wang X."/>
            <person name="Huang S."/>
            <person name="Wang Y."/>
            <person name="Liu Z."/>
            <person name="Liu W."/>
            <person name="Leng X."/>
            <person name="Peng Y."/>
            <person name="Wang N."/>
            <person name="Wang Y."/>
            <person name="Ma Z."/>
            <person name="Xu X."/>
            <person name="Zhang F."/>
            <person name="Xue H."/>
            <person name="Zhong H."/>
            <person name="Wang Y."/>
            <person name="Zhang K."/>
            <person name="Velt A."/>
            <person name="Avia K."/>
            <person name="Holtgrawe D."/>
            <person name="Grimplet J."/>
            <person name="Matus J.T."/>
            <person name="Ware D."/>
            <person name="Wu X."/>
            <person name="Wang H."/>
            <person name="Liu C."/>
            <person name="Fang Y."/>
            <person name="Rustenholz C."/>
            <person name="Cheng Z."/>
            <person name="Xiao H."/>
            <person name="Zhou Y."/>
        </authorList>
    </citation>
    <scope>NUCLEOTIDE SEQUENCE [LARGE SCALE GENOMIC DNA]</scope>
    <source>
        <strain evidence="2">cv. Pinot noir / PN40024</strain>
        <tissue evidence="1">Leaf</tissue>
    </source>
</reference>
<dbReference type="EMBL" id="CP126656">
    <property type="protein sequence ID" value="WJZ94669.1"/>
    <property type="molecule type" value="Genomic_DNA"/>
</dbReference>
<proteinExistence type="predicted"/>
<name>A0ABY9CH71_VITVI</name>
<evidence type="ECO:0000313" key="2">
    <source>
        <dbReference type="Proteomes" id="UP001227230"/>
    </source>
</evidence>
<dbReference type="Proteomes" id="UP001227230">
    <property type="component" value="Chromosome 9"/>
</dbReference>
<gene>
    <name evidence="1" type="ORF">VitviT2T_013508</name>
</gene>
<organism evidence="1 2">
    <name type="scientific">Vitis vinifera</name>
    <name type="common">Grape</name>
    <dbReference type="NCBI Taxonomy" id="29760"/>
    <lineage>
        <taxon>Eukaryota</taxon>
        <taxon>Viridiplantae</taxon>
        <taxon>Streptophyta</taxon>
        <taxon>Embryophyta</taxon>
        <taxon>Tracheophyta</taxon>
        <taxon>Spermatophyta</taxon>
        <taxon>Magnoliopsida</taxon>
        <taxon>eudicotyledons</taxon>
        <taxon>Gunneridae</taxon>
        <taxon>Pentapetalae</taxon>
        <taxon>rosids</taxon>
        <taxon>Vitales</taxon>
        <taxon>Vitaceae</taxon>
        <taxon>Viteae</taxon>
        <taxon>Vitis</taxon>
    </lineage>
</organism>